<dbReference type="EMBL" id="JABXBU010000030">
    <property type="protein sequence ID" value="KAF8786046.1"/>
    <property type="molecule type" value="Genomic_DNA"/>
</dbReference>
<reference evidence="1" key="2">
    <citation type="submission" date="2020-06" db="EMBL/GenBank/DDBJ databases">
        <authorList>
            <person name="Sheffer M."/>
        </authorList>
    </citation>
    <scope>NUCLEOTIDE SEQUENCE</scope>
</reference>
<reference evidence="1" key="1">
    <citation type="journal article" date="2020" name="bioRxiv">
        <title>Chromosome-level reference genome of the European wasp spider Argiope bruennichi: a resource for studies on range expansion and evolutionary adaptation.</title>
        <authorList>
            <person name="Sheffer M.M."/>
            <person name="Hoppe A."/>
            <person name="Krehenwinkel H."/>
            <person name="Uhl G."/>
            <person name="Kuss A.W."/>
            <person name="Jensen L."/>
            <person name="Jensen C."/>
            <person name="Gillespie R.G."/>
            <person name="Hoff K.J."/>
            <person name="Prost S."/>
        </authorList>
    </citation>
    <scope>NUCLEOTIDE SEQUENCE</scope>
</reference>
<dbReference type="Proteomes" id="UP000807504">
    <property type="component" value="Unassembled WGS sequence"/>
</dbReference>
<dbReference type="SUPFAM" id="SSF53098">
    <property type="entry name" value="Ribonuclease H-like"/>
    <property type="match status" value="1"/>
</dbReference>
<protein>
    <recommendedName>
        <fullName evidence="3">RNase H type-1 domain-containing protein</fullName>
    </recommendedName>
</protein>
<dbReference type="AlphaFoldDB" id="A0A8T0F4B6"/>
<keyword evidence="2" id="KW-1185">Reference proteome</keyword>
<evidence type="ECO:0000313" key="2">
    <source>
        <dbReference type="Proteomes" id="UP000807504"/>
    </source>
</evidence>
<gene>
    <name evidence="1" type="ORF">HNY73_011522</name>
</gene>
<evidence type="ECO:0008006" key="3">
    <source>
        <dbReference type="Google" id="ProtNLM"/>
    </source>
</evidence>
<organism evidence="1 2">
    <name type="scientific">Argiope bruennichi</name>
    <name type="common">Wasp spider</name>
    <name type="synonym">Aranea bruennichi</name>
    <dbReference type="NCBI Taxonomy" id="94029"/>
    <lineage>
        <taxon>Eukaryota</taxon>
        <taxon>Metazoa</taxon>
        <taxon>Ecdysozoa</taxon>
        <taxon>Arthropoda</taxon>
        <taxon>Chelicerata</taxon>
        <taxon>Arachnida</taxon>
        <taxon>Araneae</taxon>
        <taxon>Araneomorphae</taxon>
        <taxon>Entelegynae</taxon>
        <taxon>Araneoidea</taxon>
        <taxon>Araneidae</taxon>
        <taxon>Argiope</taxon>
    </lineage>
</organism>
<name>A0A8T0F4B6_ARGBR</name>
<dbReference type="InterPro" id="IPR012337">
    <property type="entry name" value="RNaseH-like_sf"/>
</dbReference>
<sequence>MAMEKEILAIKIKNNITFKEARQIVKDRMPKSGVSYSSLLKSKPENTNVGSTQTEELLTKIVCPPLKKLQPLKANVTQTKKLPTKTDYYASKLATPVDTSSSCTSPVAAVALHTDPEVCNLSEMDMEPSTQLDDVTAGKVKKKSQPPIAPFFTFRVGNDLCESDRFPIFLTQVNIPVMVPQRPKRYIFDTADWTSFTSRAKISRDMVEHPDLDVVVDNMTSSILRAADETIPKSGTAFPKFRKPWWNNGSKSDTNTGCAFVCENDIISYKLHDFTSVFISELTALYISLKYLSEKSPVKAIIYSDSLSALESLNGGRILIVLHVKSSVCNPICIGEALQFYFHGYQRMSA</sequence>
<evidence type="ECO:0000313" key="1">
    <source>
        <dbReference type="EMBL" id="KAF8786046.1"/>
    </source>
</evidence>
<accession>A0A8T0F4B6</accession>
<proteinExistence type="predicted"/>
<comment type="caution">
    <text evidence="1">The sequence shown here is derived from an EMBL/GenBank/DDBJ whole genome shotgun (WGS) entry which is preliminary data.</text>
</comment>